<dbReference type="SUPFAM" id="SSF81345">
    <property type="entry name" value="ABC transporter involved in vitamin B12 uptake, BtuC"/>
    <property type="match status" value="1"/>
</dbReference>
<dbReference type="Gene3D" id="1.10.3470.10">
    <property type="entry name" value="ABC transporter involved in vitamin B12 uptake, BtuC"/>
    <property type="match status" value="1"/>
</dbReference>
<dbReference type="GO" id="GO:0005886">
    <property type="term" value="C:plasma membrane"/>
    <property type="evidence" value="ECO:0007669"/>
    <property type="project" value="UniProtKB-SubCell"/>
</dbReference>
<organism evidence="9 10">
    <name type="scientific">Hippea maritima (strain ATCC 700847 / DSM 10411 / MH2)</name>
    <dbReference type="NCBI Taxonomy" id="760142"/>
    <lineage>
        <taxon>Bacteria</taxon>
        <taxon>Pseudomonadati</taxon>
        <taxon>Campylobacterota</taxon>
        <taxon>Desulfurellia</taxon>
        <taxon>Desulfurellales</taxon>
        <taxon>Hippeaceae</taxon>
        <taxon>Hippea</taxon>
    </lineage>
</organism>
<keyword evidence="4" id="KW-1003">Cell membrane</keyword>
<evidence type="ECO:0000256" key="1">
    <source>
        <dbReference type="ARBA" id="ARBA00004651"/>
    </source>
</evidence>
<reference evidence="9 10" key="1">
    <citation type="journal article" date="2011" name="Stand. Genomic Sci.">
        <title>Complete genome sequence of the thermophilic sulfur-reducer Hippea maritima type strain (MH(2)).</title>
        <authorList>
            <person name="Huntemann M."/>
            <person name="Lu M."/>
            <person name="Nolan M."/>
            <person name="Lapidus A."/>
            <person name="Lucas S."/>
            <person name="Hammon N."/>
            <person name="Deshpande S."/>
            <person name="Cheng J.F."/>
            <person name="Tapia R."/>
            <person name="Han C."/>
            <person name="Goodwin L."/>
            <person name="Pitluck S."/>
            <person name="Liolios K."/>
            <person name="Pagani I."/>
            <person name="Ivanova N."/>
            <person name="Ovchinikova G."/>
            <person name="Pati A."/>
            <person name="Chen A."/>
            <person name="Palaniappan K."/>
            <person name="Land M."/>
            <person name="Hauser L."/>
            <person name="Jeffries C.D."/>
            <person name="Detter J.C."/>
            <person name="Brambilla E.M."/>
            <person name="Rohde M."/>
            <person name="Spring S."/>
            <person name="Goker M."/>
            <person name="Woyke T."/>
            <person name="Bristow J."/>
            <person name="Eisen J.A."/>
            <person name="Markowitz V."/>
            <person name="Hugenholtz P."/>
            <person name="Kyrpides N.C."/>
            <person name="Klenk H.P."/>
            <person name="Mavromatis K."/>
        </authorList>
    </citation>
    <scope>NUCLEOTIDE SEQUENCE [LARGE SCALE GENOMIC DNA]</scope>
    <source>
        <strain evidence="10">ATCC 700847 / DSM 10411 / MH2</strain>
    </source>
</reference>
<feature type="transmembrane region" description="Helical" evidence="8">
    <location>
        <begin position="263"/>
        <end position="283"/>
    </location>
</feature>
<feature type="transmembrane region" description="Helical" evidence="8">
    <location>
        <begin position="134"/>
        <end position="156"/>
    </location>
</feature>
<dbReference type="Pfam" id="PF01032">
    <property type="entry name" value="FecCD"/>
    <property type="match status" value="1"/>
</dbReference>
<dbReference type="InterPro" id="IPR037294">
    <property type="entry name" value="ABC_BtuC-like"/>
</dbReference>
<evidence type="ECO:0000256" key="5">
    <source>
        <dbReference type="ARBA" id="ARBA00022692"/>
    </source>
</evidence>
<dbReference type="HOGENOM" id="CLU_013016_0_2_7"/>
<evidence type="ECO:0000313" key="10">
    <source>
        <dbReference type="Proteomes" id="UP000008139"/>
    </source>
</evidence>
<evidence type="ECO:0000256" key="7">
    <source>
        <dbReference type="ARBA" id="ARBA00023136"/>
    </source>
</evidence>
<dbReference type="OrthoDB" id="9782305at2"/>
<keyword evidence="5 8" id="KW-0812">Transmembrane</keyword>
<accession>F2LU92</accession>
<dbReference type="AlphaFoldDB" id="F2LU92"/>
<dbReference type="RefSeq" id="WP_013682581.1">
    <property type="nucleotide sequence ID" value="NC_015318.1"/>
</dbReference>
<keyword evidence="10" id="KW-1185">Reference proteome</keyword>
<dbReference type="GO" id="GO:0022857">
    <property type="term" value="F:transmembrane transporter activity"/>
    <property type="evidence" value="ECO:0007669"/>
    <property type="project" value="InterPro"/>
</dbReference>
<evidence type="ECO:0000256" key="6">
    <source>
        <dbReference type="ARBA" id="ARBA00022989"/>
    </source>
</evidence>
<protein>
    <submittedName>
        <fullName evidence="9">ABC-type transporter, integral membrane subunit</fullName>
    </submittedName>
</protein>
<dbReference type="PANTHER" id="PTHR30472:SF25">
    <property type="entry name" value="ABC TRANSPORTER PERMEASE PROTEIN MJ0876-RELATED"/>
    <property type="match status" value="1"/>
</dbReference>
<evidence type="ECO:0000256" key="2">
    <source>
        <dbReference type="ARBA" id="ARBA00007935"/>
    </source>
</evidence>
<feature type="transmembrane region" description="Helical" evidence="8">
    <location>
        <begin position="93"/>
        <end position="122"/>
    </location>
</feature>
<dbReference type="InterPro" id="IPR000522">
    <property type="entry name" value="ABC_transptr_permease_BtuC"/>
</dbReference>
<feature type="transmembrane region" description="Helical" evidence="8">
    <location>
        <begin position="6"/>
        <end position="32"/>
    </location>
</feature>
<sequence length="321" mass="34086">MKLKPIYLYVILILLSAVCFVAGLLFGSFLVNPFNMSATDVSIILGYRLPRSLEAYLVGASLGLSGAVLQIILRNPLADGFTAGVSSASAVGAVFALCLGVSSAFIPLFAVVFGVFGIALVLALSKDSLDYTTLILAGIVLNIISTALIGFLKYVYQESIGGIVFWLMGGFFSVSFFKAFLLFVVFAVVFVVFLRSSLEMNLLSFDLKSATSLGLDVRIVRMIGFGLSAALVAVGVSFSGIIAFVGLITPHIVRAVAGYDSKVVMIGSSLFGGAFLLVSDLLSRCIAPSSEELPVGILTSFIGGIFFFYLLLKNKKGMWYG</sequence>
<comment type="subcellular location">
    <subcellularLocation>
        <location evidence="1">Cell membrane</location>
        <topology evidence="1">Multi-pass membrane protein</topology>
    </subcellularLocation>
</comment>
<comment type="similarity">
    <text evidence="2">Belongs to the binding-protein-dependent transport system permease family. FecCD subfamily.</text>
</comment>
<dbReference type="STRING" id="760142.Hipma_1602"/>
<dbReference type="PANTHER" id="PTHR30472">
    <property type="entry name" value="FERRIC ENTEROBACTIN TRANSPORT SYSTEM PERMEASE PROTEIN"/>
    <property type="match status" value="1"/>
</dbReference>
<dbReference type="eggNOG" id="COG0609">
    <property type="taxonomic scope" value="Bacteria"/>
</dbReference>
<keyword evidence="3" id="KW-0813">Transport</keyword>
<dbReference type="EMBL" id="CP002606">
    <property type="protein sequence ID" value="AEA34555.1"/>
    <property type="molecule type" value="Genomic_DNA"/>
</dbReference>
<dbReference type="CDD" id="cd06550">
    <property type="entry name" value="TM_ABC_iron-siderophores_like"/>
    <property type="match status" value="1"/>
</dbReference>
<evidence type="ECO:0000256" key="8">
    <source>
        <dbReference type="SAM" id="Phobius"/>
    </source>
</evidence>
<evidence type="ECO:0000313" key="9">
    <source>
        <dbReference type="EMBL" id="AEA34555.1"/>
    </source>
</evidence>
<dbReference type="Proteomes" id="UP000008139">
    <property type="component" value="Chromosome"/>
</dbReference>
<dbReference type="InParanoid" id="F2LU92"/>
<feature type="transmembrane region" description="Helical" evidence="8">
    <location>
        <begin position="53"/>
        <end position="73"/>
    </location>
</feature>
<gene>
    <name evidence="9" type="ordered locus">Hipma_1602</name>
</gene>
<dbReference type="GO" id="GO:0033214">
    <property type="term" value="P:siderophore-iron import into cell"/>
    <property type="evidence" value="ECO:0007669"/>
    <property type="project" value="TreeGrafter"/>
</dbReference>
<keyword evidence="7 8" id="KW-0472">Membrane</keyword>
<keyword evidence="6 8" id="KW-1133">Transmembrane helix</keyword>
<feature type="transmembrane region" description="Helical" evidence="8">
    <location>
        <begin position="176"/>
        <end position="198"/>
    </location>
</feature>
<proteinExistence type="inferred from homology"/>
<evidence type="ECO:0000256" key="4">
    <source>
        <dbReference type="ARBA" id="ARBA00022475"/>
    </source>
</evidence>
<feature type="transmembrane region" description="Helical" evidence="8">
    <location>
        <begin position="295"/>
        <end position="312"/>
    </location>
</feature>
<reference evidence="10" key="2">
    <citation type="submission" date="2011-03" db="EMBL/GenBank/DDBJ databases">
        <title>The complete genome of Hippea maritima DSM 10411.</title>
        <authorList>
            <consortium name="US DOE Joint Genome Institute (JGI-PGF)"/>
            <person name="Lucas S."/>
            <person name="Copeland A."/>
            <person name="Lapidus A."/>
            <person name="Bruce D."/>
            <person name="Goodwin L."/>
            <person name="Pitluck S."/>
            <person name="Peters L."/>
            <person name="Kyrpides N."/>
            <person name="Mavromatis K."/>
            <person name="Pagani I."/>
            <person name="Ivanova N."/>
            <person name="Mikhailova N."/>
            <person name="Lu M."/>
            <person name="Detter J.C."/>
            <person name="Tapia R."/>
            <person name="Han C."/>
            <person name="Land M."/>
            <person name="Hauser L."/>
            <person name="Markowitz V."/>
            <person name="Cheng J.-F."/>
            <person name="Hugenholtz P."/>
            <person name="Woyke T."/>
            <person name="Wu D."/>
            <person name="Spring S."/>
            <person name="Schroeder M."/>
            <person name="Brambilla E."/>
            <person name="Klenk H.-P."/>
            <person name="Eisen J.A."/>
        </authorList>
    </citation>
    <scope>NUCLEOTIDE SEQUENCE [LARGE SCALE GENOMIC DNA]</scope>
    <source>
        <strain evidence="10">ATCC 700847 / DSM 10411 / MH2</strain>
    </source>
</reference>
<dbReference type="KEGG" id="hmr:Hipma_1602"/>
<feature type="transmembrane region" description="Helical" evidence="8">
    <location>
        <begin position="219"/>
        <end position="248"/>
    </location>
</feature>
<evidence type="ECO:0000256" key="3">
    <source>
        <dbReference type="ARBA" id="ARBA00022448"/>
    </source>
</evidence>
<name>F2LU92_HIPMA</name>